<name>A0A9N8D5H6_PRORE</name>
<dbReference type="InterPro" id="IPR012902">
    <property type="entry name" value="N_methyl_site"/>
</dbReference>
<keyword evidence="4 6" id="KW-1133">Transmembrane helix</keyword>
<dbReference type="InterPro" id="IPR016419">
    <property type="entry name" value="Prepilin_Pept-dep_B_prd"/>
</dbReference>
<dbReference type="NCBIfam" id="TIGR02532">
    <property type="entry name" value="IV_pilin_GFxxxE"/>
    <property type="match status" value="1"/>
</dbReference>
<dbReference type="PIRSF" id="PIRSF004525">
    <property type="entry name" value="Pilin_peptidase-dep_B_prd"/>
    <property type="match status" value="1"/>
</dbReference>
<proteinExistence type="predicted"/>
<evidence type="ECO:0000256" key="6">
    <source>
        <dbReference type="SAM" id="Phobius"/>
    </source>
</evidence>
<keyword evidence="5 6" id="KW-0472">Membrane</keyword>
<evidence type="ECO:0000256" key="1">
    <source>
        <dbReference type="ARBA" id="ARBA00004167"/>
    </source>
</evidence>
<dbReference type="PANTHER" id="PTHR39583:SF3">
    <property type="entry name" value="PREPILIN PEPTIDASE-DEPENDENT PROTEIN B"/>
    <property type="match status" value="1"/>
</dbReference>
<gene>
    <name evidence="7" type="ORF">GHA_04216</name>
</gene>
<evidence type="ECO:0000256" key="3">
    <source>
        <dbReference type="ARBA" id="ARBA00022692"/>
    </source>
</evidence>
<dbReference type="GO" id="GO:0015628">
    <property type="term" value="P:protein secretion by the type II secretion system"/>
    <property type="evidence" value="ECO:0007669"/>
    <property type="project" value="TreeGrafter"/>
</dbReference>
<dbReference type="Proteomes" id="UP000834611">
    <property type="component" value="Unassembled WGS sequence"/>
</dbReference>
<dbReference type="Pfam" id="PF07963">
    <property type="entry name" value="N_methyl"/>
    <property type="match status" value="1"/>
</dbReference>
<keyword evidence="2" id="KW-0488">Methylation</keyword>
<evidence type="ECO:0000313" key="8">
    <source>
        <dbReference type="Proteomes" id="UP000834611"/>
    </source>
</evidence>
<dbReference type="InterPro" id="IPR051621">
    <property type="entry name" value="T2SS_protein_J"/>
</dbReference>
<evidence type="ECO:0000256" key="5">
    <source>
        <dbReference type="ARBA" id="ARBA00023136"/>
    </source>
</evidence>
<comment type="caution">
    <text evidence="7">The sequence shown here is derived from an EMBL/GenBank/DDBJ whole genome shotgun (WGS) entry which is preliminary data.</text>
</comment>
<organism evidence="7 8">
    <name type="scientific">Providencia rettgeri</name>
    <dbReference type="NCBI Taxonomy" id="587"/>
    <lineage>
        <taxon>Bacteria</taxon>
        <taxon>Pseudomonadati</taxon>
        <taxon>Pseudomonadota</taxon>
        <taxon>Gammaproteobacteria</taxon>
        <taxon>Enterobacterales</taxon>
        <taxon>Morganellaceae</taxon>
        <taxon>Providencia</taxon>
    </lineage>
</organism>
<dbReference type="GO" id="GO:0016020">
    <property type="term" value="C:membrane"/>
    <property type="evidence" value="ECO:0007669"/>
    <property type="project" value="UniProtKB-SubCell"/>
</dbReference>
<dbReference type="AlphaFoldDB" id="A0A9N8D5H6"/>
<accession>A0A9N8D5H6</accession>
<dbReference type="EMBL" id="CAHPSF010000017">
    <property type="protein sequence ID" value="CAB5716673.1"/>
    <property type="molecule type" value="Genomic_DNA"/>
</dbReference>
<evidence type="ECO:0000256" key="4">
    <source>
        <dbReference type="ARBA" id="ARBA00022989"/>
    </source>
</evidence>
<dbReference type="NCBIfam" id="NF007848">
    <property type="entry name" value="PRK10557.1"/>
    <property type="match status" value="1"/>
</dbReference>
<evidence type="ECO:0000313" key="7">
    <source>
        <dbReference type="EMBL" id="CAB5716673.1"/>
    </source>
</evidence>
<dbReference type="PANTHER" id="PTHR39583">
    <property type="entry name" value="TYPE II SECRETION SYSTEM PROTEIN J-RELATED"/>
    <property type="match status" value="1"/>
</dbReference>
<dbReference type="RefSeq" id="WP_226617246.1">
    <property type="nucleotide sequence ID" value="NZ_ABDWLN020000016.1"/>
</dbReference>
<feature type="transmembrane region" description="Helical" evidence="6">
    <location>
        <begin position="21"/>
        <end position="43"/>
    </location>
</feature>
<comment type="subcellular location">
    <subcellularLocation>
        <location evidence="1">Membrane</location>
        <topology evidence="1">Single-pass membrane protein</topology>
    </subcellularLocation>
</comment>
<reference evidence="7" key="1">
    <citation type="submission" date="2020-05" db="EMBL/GenBank/DDBJ databases">
        <authorList>
            <person name="Delgado-Blas J."/>
        </authorList>
    </citation>
    <scope>NUCLEOTIDE SEQUENCE</scope>
    <source>
        <strain evidence="7">BB1453</strain>
    </source>
</reference>
<evidence type="ECO:0000256" key="2">
    <source>
        <dbReference type="ARBA" id="ARBA00022481"/>
    </source>
</evidence>
<protein>
    <submittedName>
        <fullName evidence="7">Type II secretory pathway, component PulJ</fullName>
    </submittedName>
</protein>
<keyword evidence="3 6" id="KW-0812">Transmembrane</keyword>
<sequence>MLNPLNNDKLKKQQGFTLIEILMAMAISSIVCVSAMSAIPTLFKQTYRTYIQYQIDKDIRQTLINMEKDFRRIGYCSSLNCGEEPLKITSKFLSKGNNSCIIFAYDQDLSGKWEDIKSKSKDSDYFGYRLNNEKLESNRNVRNCDGTRWQSLFDEKLIKVKKLAFDWRENTQLLEMEISLKTELLPNQTFNYRIAEIYEEYRATTGKRFSTYGYYFYHNRHIID</sequence>